<dbReference type="Proteomes" id="UP000572817">
    <property type="component" value="Unassembled WGS sequence"/>
</dbReference>
<dbReference type="AlphaFoldDB" id="A0A8H4J3K8"/>
<dbReference type="OrthoDB" id="3924768at2759"/>
<evidence type="ECO:0000313" key="3">
    <source>
        <dbReference type="Proteomes" id="UP000572817"/>
    </source>
</evidence>
<organism evidence="2 3">
    <name type="scientific">Botryosphaeria dothidea</name>
    <dbReference type="NCBI Taxonomy" id="55169"/>
    <lineage>
        <taxon>Eukaryota</taxon>
        <taxon>Fungi</taxon>
        <taxon>Dikarya</taxon>
        <taxon>Ascomycota</taxon>
        <taxon>Pezizomycotina</taxon>
        <taxon>Dothideomycetes</taxon>
        <taxon>Dothideomycetes incertae sedis</taxon>
        <taxon>Botryosphaeriales</taxon>
        <taxon>Botryosphaeriaceae</taxon>
        <taxon>Botryosphaeria</taxon>
    </lineage>
</organism>
<evidence type="ECO:0000256" key="1">
    <source>
        <dbReference type="SAM" id="MobiDB-lite"/>
    </source>
</evidence>
<comment type="caution">
    <text evidence="2">The sequence shown here is derived from an EMBL/GenBank/DDBJ whole genome shotgun (WGS) entry which is preliminary data.</text>
</comment>
<gene>
    <name evidence="2" type="ORF">GTA08_BOTSDO11798</name>
</gene>
<dbReference type="EMBL" id="WWBZ02000002">
    <property type="protein sequence ID" value="KAF4312576.1"/>
    <property type="molecule type" value="Genomic_DNA"/>
</dbReference>
<name>A0A8H4J3K8_9PEZI</name>
<keyword evidence="3" id="KW-1185">Reference proteome</keyword>
<feature type="compositionally biased region" description="Polar residues" evidence="1">
    <location>
        <begin position="20"/>
        <end position="37"/>
    </location>
</feature>
<protein>
    <submittedName>
        <fullName evidence="2">Uncharacterized protein</fullName>
    </submittedName>
</protein>
<accession>A0A8H4J3K8</accession>
<evidence type="ECO:0000313" key="2">
    <source>
        <dbReference type="EMBL" id="KAF4312576.1"/>
    </source>
</evidence>
<proteinExistence type="predicted"/>
<reference evidence="2" key="1">
    <citation type="submission" date="2020-04" db="EMBL/GenBank/DDBJ databases">
        <title>Genome Assembly and Annotation of Botryosphaeria dothidea sdau 11-99, a Latent Pathogen of Apple Fruit Ring Rot in China.</title>
        <authorList>
            <person name="Yu C."/>
            <person name="Diao Y."/>
            <person name="Lu Q."/>
            <person name="Zhao J."/>
            <person name="Cui S."/>
            <person name="Peng C."/>
            <person name="He B."/>
            <person name="Liu H."/>
        </authorList>
    </citation>
    <scope>NUCLEOTIDE SEQUENCE [LARGE SCALE GENOMIC DNA]</scope>
    <source>
        <strain evidence="2">Sdau11-99</strain>
    </source>
</reference>
<sequence>MARFGRKKAETKRLAGALPSETTATPIISPTASRSVSKVSTYHVYHEGEFHHRLTPERDAYKDKVWPSWSETRSHLKEKREKRREKKLRPADEKDPDLEAPGFFVHKPRICCNHPPRTLRLGQSKRGTPLCLIHNSWFWRRWEIQFCNGLDKPGVVDPRGTVGSAHGYANRRDFIRRGGNSSNSFVQGYPVKKWRIWGDTGKQYHRSINEQRKGGKEQVKQTSIPLELSTAVTLNWDSPFTNRTRRYSFRYENLDFRWKGTSTVKYPGFWGFFTRFNHLKLVVKVPAIVYPSVDLDKKQNHILGPDEVLNELDAKIEATIQTKEVVLATYTSSPAARKAGTLEIHDDALIWILKSHIPSQWDHSYLQSGLQDDIKCFYLDDGLPDPEQLAKSQLYECVVATALCMVIAEHQKREWIRHIMELAAGEAGAGGG</sequence>
<feature type="region of interest" description="Disordered" evidence="1">
    <location>
        <begin position="72"/>
        <end position="99"/>
    </location>
</feature>
<feature type="region of interest" description="Disordered" evidence="1">
    <location>
        <begin position="1"/>
        <end position="37"/>
    </location>
</feature>